<keyword evidence="2" id="KW-1185">Reference proteome</keyword>
<evidence type="ECO:0000313" key="1">
    <source>
        <dbReference type="EMBL" id="CAK9087704.1"/>
    </source>
</evidence>
<protein>
    <submittedName>
        <fullName evidence="1">Uncharacterized protein</fullName>
    </submittedName>
</protein>
<accession>A0ABP0QHJ2</accession>
<feature type="non-terminal residue" evidence="1">
    <location>
        <position position="1"/>
    </location>
</feature>
<organism evidence="1 2">
    <name type="scientific">Durusdinium trenchii</name>
    <dbReference type="NCBI Taxonomy" id="1381693"/>
    <lineage>
        <taxon>Eukaryota</taxon>
        <taxon>Sar</taxon>
        <taxon>Alveolata</taxon>
        <taxon>Dinophyceae</taxon>
        <taxon>Suessiales</taxon>
        <taxon>Symbiodiniaceae</taxon>
        <taxon>Durusdinium</taxon>
    </lineage>
</organism>
<reference evidence="1 2" key="1">
    <citation type="submission" date="2024-02" db="EMBL/GenBank/DDBJ databases">
        <authorList>
            <person name="Chen Y."/>
            <person name="Shah S."/>
            <person name="Dougan E. K."/>
            <person name="Thang M."/>
            <person name="Chan C."/>
        </authorList>
    </citation>
    <scope>NUCLEOTIDE SEQUENCE [LARGE SCALE GENOMIC DNA]</scope>
</reference>
<dbReference type="Proteomes" id="UP001642464">
    <property type="component" value="Unassembled WGS sequence"/>
</dbReference>
<sequence>RLHATPECGWRLLCAARGCGRSSWRLLCASTRSAAGQWRRLLCATTESGWRRRFLCASGANARSDAAPGAELCHDAWHGGSAHHLRACPFGVLTGDQLSAHNGKRTDHLGRTLKRGASAVNA</sequence>
<evidence type="ECO:0000313" key="2">
    <source>
        <dbReference type="Proteomes" id="UP001642464"/>
    </source>
</evidence>
<dbReference type="EMBL" id="CAXAMM010039604">
    <property type="protein sequence ID" value="CAK9087704.1"/>
    <property type="molecule type" value="Genomic_DNA"/>
</dbReference>
<proteinExistence type="predicted"/>
<name>A0ABP0QHJ2_9DINO</name>
<gene>
    <name evidence="1" type="ORF">SCF082_LOCUS41449</name>
</gene>
<comment type="caution">
    <text evidence="1">The sequence shown here is derived from an EMBL/GenBank/DDBJ whole genome shotgun (WGS) entry which is preliminary data.</text>
</comment>